<dbReference type="Pfam" id="PF05380">
    <property type="entry name" value="Peptidase_A17"/>
    <property type="match status" value="1"/>
</dbReference>
<comment type="caution">
    <text evidence="1">The sequence shown here is derived from an EMBL/GenBank/DDBJ whole genome shotgun (WGS) entry which is preliminary data.</text>
</comment>
<dbReference type="EMBL" id="BGPR01000005">
    <property type="protein sequence ID" value="GBL74413.1"/>
    <property type="molecule type" value="Genomic_DNA"/>
</dbReference>
<evidence type="ECO:0000313" key="1">
    <source>
        <dbReference type="EMBL" id="GBL74413.1"/>
    </source>
</evidence>
<gene>
    <name evidence="1" type="ORF">AVEN_235372_1</name>
</gene>
<sequence>MKLKGLGEECVNHGLFGGIEHAETHQRYRITLSNVDGSYNFELDVLDEKKICASLPKMNDAHCLNQLKDMGILISDVAINERSCLYEKNPGEIHLLIGDDYAGKLLTGNIKHLSGSLVAVQTLLGWTVMGKSDTINTNKSSSLLVLSLHVNNAKISDLWNLDSLGIKEDSAKRTKTETQELVLEHFRETVSRDNTGRYKVNLPRLDGHPPLRDNKELAQKRLKNTVKSLKSKNRLNEYQEVFNQWENEGIIEQINPEKVNPEAVLNHVLDQVEEPLRSLAVKLKDSLYVDNCVASVNSVSELEHFRTEIQRILKTAKFDLRGWKNNFLPEIEETVQDSSDAVEEKEVSVLGLTWDGEEDTLSCELIRTENEGEPITKRKILSVAHQLFDPIGFTCPITLIPKLLLQECWKLGISWDSKLPEDVINKFKKWEDELHELKFLKIPRRLSNLDLNESSLTLHTFCDASKLAYATCIFLRAEKEGKVTCQLIQARSRIAPLKGISIPRMELLVCNIGARLANSVKKDLNLVDIESFFWSDSMDALYWIKKEGPWMTFVSNRVNEIRRLSEAYEWKFVPGTQNPADLPSRGCSVKTLLKKQWYEGPPWLRDSRDKWPDFELSPDENII</sequence>
<dbReference type="AlphaFoldDB" id="A0A4Y2A3X4"/>
<name>A0A4Y2A3X4_ARAVE</name>
<dbReference type="OrthoDB" id="6429852at2759"/>
<evidence type="ECO:0008006" key="3">
    <source>
        <dbReference type="Google" id="ProtNLM"/>
    </source>
</evidence>
<dbReference type="Proteomes" id="UP000499080">
    <property type="component" value="Unassembled WGS sequence"/>
</dbReference>
<dbReference type="InterPro" id="IPR008042">
    <property type="entry name" value="Retrotrans_Pao"/>
</dbReference>
<dbReference type="InterPro" id="IPR043502">
    <property type="entry name" value="DNA/RNA_pol_sf"/>
</dbReference>
<dbReference type="PANTHER" id="PTHR47331">
    <property type="entry name" value="PHD-TYPE DOMAIN-CONTAINING PROTEIN"/>
    <property type="match status" value="1"/>
</dbReference>
<reference evidence="1 2" key="1">
    <citation type="journal article" date="2019" name="Sci. Rep.">
        <title>Orb-weaving spider Araneus ventricosus genome elucidates the spidroin gene catalogue.</title>
        <authorList>
            <person name="Kono N."/>
            <person name="Nakamura H."/>
            <person name="Ohtoshi R."/>
            <person name="Moran D.A.P."/>
            <person name="Shinohara A."/>
            <person name="Yoshida Y."/>
            <person name="Fujiwara M."/>
            <person name="Mori M."/>
            <person name="Tomita M."/>
            <person name="Arakawa K."/>
        </authorList>
    </citation>
    <scope>NUCLEOTIDE SEQUENCE [LARGE SCALE GENOMIC DNA]</scope>
</reference>
<keyword evidence="2" id="KW-1185">Reference proteome</keyword>
<evidence type="ECO:0000313" key="2">
    <source>
        <dbReference type="Proteomes" id="UP000499080"/>
    </source>
</evidence>
<organism evidence="1 2">
    <name type="scientific">Araneus ventricosus</name>
    <name type="common">Orbweaver spider</name>
    <name type="synonym">Epeira ventricosa</name>
    <dbReference type="NCBI Taxonomy" id="182803"/>
    <lineage>
        <taxon>Eukaryota</taxon>
        <taxon>Metazoa</taxon>
        <taxon>Ecdysozoa</taxon>
        <taxon>Arthropoda</taxon>
        <taxon>Chelicerata</taxon>
        <taxon>Arachnida</taxon>
        <taxon>Araneae</taxon>
        <taxon>Araneomorphae</taxon>
        <taxon>Entelegynae</taxon>
        <taxon>Araneoidea</taxon>
        <taxon>Araneidae</taxon>
        <taxon>Araneus</taxon>
    </lineage>
</organism>
<proteinExistence type="predicted"/>
<dbReference type="GO" id="GO:0071897">
    <property type="term" value="P:DNA biosynthetic process"/>
    <property type="evidence" value="ECO:0007669"/>
    <property type="project" value="UniProtKB-ARBA"/>
</dbReference>
<protein>
    <recommendedName>
        <fullName evidence="3">Peptidase aspartic putative domain-containing protein</fullName>
    </recommendedName>
</protein>
<dbReference type="SUPFAM" id="SSF56672">
    <property type="entry name" value="DNA/RNA polymerases"/>
    <property type="match status" value="1"/>
</dbReference>
<accession>A0A4Y2A3X4</accession>